<dbReference type="SFLD" id="SFLDS00029">
    <property type="entry name" value="Radical_SAM"/>
    <property type="match status" value="1"/>
</dbReference>
<dbReference type="UniPathway" id="UPA00344"/>
<dbReference type="SUPFAM" id="SSF102114">
    <property type="entry name" value="Radical SAM enzymes"/>
    <property type="match status" value="1"/>
</dbReference>
<dbReference type="RefSeq" id="WP_007183333.1">
    <property type="nucleotide sequence ID" value="NZ_AKGD01000001.1"/>
</dbReference>
<dbReference type="InterPro" id="IPR040064">
    <property type="entry name" value="MoaA-like"/>
</dbReference>
<evidence type="ECO:0000256" key="2">
    <source>
        <dbReference type="ARBA" id="ARBA00022485"/>
    </source>
</evidence>
<dbReference type="EMBL" id="AKGD01000001">
    <property type="protein sequence ID" value="EIT70050.1"/>
    <property type="molecule type" value="Genomic_DNA"/>
</dbReference>
<comment type="pathway">
    <text evidence="12">Cofactor biosynthesis; molybdopterin biosynthesis.</text>
</comment>
<dbReference type="PANTHER" id="PTHR22960:SF0">
    <property type="entry name" value="MOLYBDENUM COFACTOR BIOSYNTHESIS PROTEIN 1"/>
    <property type="match status" value="1"/>
</dbReference>
<feature type="binding site" evidence="12">
    <location>
        <position position="261"/>
    </location>
    <ligand>
        <name>[4Fe-4S] cluster</name>
        <dbReference type="ChEBI" id="CHEBI:49883"/>
        <label>2</label>
        <note>4Fe-4S-substrate</note>
    </ligand>
</feature>
<feature type="binding site" evidence="12">
    <location>
        <position position="36"/>
    </location>
    <ligand>
        <name>S-adenosyl-L-methionine</name>
        <dbReference type="ChEBI" id="CHEBI:59789"/>
    </ligand>
</feature>
<reference evidence="14 16" key="1">
    <citation type="journal article" date="2012" name="J. Bacteriol.">
        <title>Genome Sequence of n-Alkane-Degrading Hydrocarboniphaga effusa Strain AP103T (ATCC BAA-332T).</title>
        <authorList>
            <person name="Chang H.K."/>
            <person name="Zylstra G.J."/>
            <person name="Chae J.C."/>
        </authorList>
    </citation>
    <scope>NUCLEOTIDE SEQUENCE [LARGE SCALE GENOMIC DNA]</scope>
    <source>
        <strain evidence="14 16">AP103</strain>
    </source>
</reference>
<organism evidence="14 16">
    <name type="scientific">Hydrocarboniphaga effusa AP103</name>
    <dbReference type="NCBI Taxonomy" id="1172194"/>
    <lineage>
        <taxon>Bacteria</taxon>
        <taxon>Pseudomonadati</taxon>
        <taxon>Pseudomonadota</taxon>
        <taxon>Gammaproteobacteria</taxon>
        <taxon>Nevskiales</taxon>
        <taxon>Nevskiaceae</taxon>
        <taxon>Hydrocarboniphaga</taxon>
    </lineage>
</organism>
<dbReference type="GO" id="GO:1904047">
    <property type="term" value="F:S-adenosyl-L-methionine binding"/>
    <property type="evidence" value="ECO:0007669"/>
    <property type="project" value="UniProtKB-UniRule"/>
</dbReference>
<name>I8T7Y6_9GAMM</name>
<comment type="cofactor">
    <cofactor evidence="12">
        <name>[4Fe-4S] cluster</name>
        <dbReference type="ChEBI" id="CHEBI:49883"/>
    </cofactor>
    <text evidence="12">Binds 2 [4Fe-4S] clusters. Binds 1 [4Fe-4S] cluster coordinated with 3 cysteines and an exchangeable S-adenosyl-L-methionine and 1 [4Fe-4S] cluster coordinated with 3 cysteines and the GTP-derived substrate.</text>
</comment>
<dbReference type="EMBL" id="AKGD01000001">
    <property type="protein sequence ID" value="EIT70237.1"/>
    <property type="molecule type" value="Genomic_DNA"/>
</dbReference>
<dbReference type="PROSITE" id="PS01305">
    <property type="entry name" value="MOAA_NIFB_PQQE"/>
    <property type="match status" value="1"/>
</dbReference>
<protein>
    <recommendedName>
        <fullName evidence="1 12">GTP 3',8-cyclase</fullName>
        <ecNumber evidence="1 12">4.1.99.22</ecNumber>
    </recommendedName>
    <alternativeName>
        <fullName evidence="12">Molybdenum cofactor biosynthesis protein A</fullName>
    </alternativeName>
</protein>
<evidence type="ECO:0000256" key="1">
    <source>
        <dbReference type="ARBA" id="ARBA00012167"/>
    </source>
</evidence>
<evidence type="ECO:0000313" key="14">
    <source>
        <dbReference type="EMBL" id="EIT70050.1"/>
    </source>
</evidence>
<dbReference type="SFLD" id="SFLDG01067">
    <property type="entry name" value="SPASM/twitch_domain_containing"/>
    <property type="match status" value="1"/>
</dbReference>
<keyword evidence="9 12" id="KW-0501">Molybdenum cofactor biosynthesis</keyword>
<dbReference type="EC" id="4.1.99.22" evidence="1 12"/>
<evidence type="ECO:0000256" key="4">
    <source>
        <dbReference type="ARBA" id="ARBA00022723"/>
    </source>
</evidence>
<keyword evidence="16" id="KW-1185">Reference proteome</keyword>
<dbReference type="GO" id="GO:0051539">
    <property type="term" value="F:4 iron, 4 sulfur cluster binding"/>
    <property type="evidence" value="ECO:0007669"/>
    <property type="project" value="UniProtKB-UniRule"/>
</dbReference>
<dbReference type="Pfam" id="PF04055">
    <property type="entry name" value="Radical_SAM"/>
    <property type="match status" value="1"/>
</dbReference>
<feature type="binding site" evidence="12">
    <location>
        <position position="199"/>
    </location>
    <ligand>
        <name>S-adenosyl-L-methionine</name>
        <dbReference type="ChEBI" id="CHEBI:59789"/>
    </ligand>
</feature>
<dbReference type="PROSITE" id="PS51918">
    <property type="entry name" value="RADICAL_SAM"/>
    <property type="match status" value="1"/>
</dbReference>
<evidence type="ECO:0000256" key="9">
    <source>
        <dbReference type="ARBA" id="ARBA00023150"/>
    </source>
</evidence>
<evidence type="ECO:0000256" key="7">
    <source>
        <dbReference type="ARBA" id="ARBA00023014"/>
    </source>
</evidence>
<dbReference type="InterPro" id="IPR013483">
    <property type="entry name" value="MoaA"/>
</dbReference>
<dbReference type="Proteomes" id="UP000003704">
    <property type="component" value="Unassembled WGS sequence"/>
</dbReference>
<reference evidence="14" key="2">
    <citation type="submission" date="2012-05" db="EMBL/GenBank/DDBJ databases">
        <authorList>
            <person name="Park J.-H."/>
            <person name="Zylstra G.J."/>
            <person name="Chae J.-C."/>
        </authorList>
    </citation>
    <scope>NUCLEOTIDE SEQUENCE</scope>
    <source>
        <strain evidence="14">AP103</strain>
    </source>
</reference>
<evidence type="ECO:0000313" key="16">
    <source>
        <dbReference type="Proteomes" id="UP000003704"/>
    </source>
</evidence>
<comment type="similarity">
    <text evidence="12">Belongs to the radical SAM superfamily. MoaA family.</text>
</comment>
<feature type="binding site" evidence="12">
    <location>
        <position position="73"/>
    </location>
    <ligand>
        <name>GTP</name>
        <dbReference type="ChEBI" id="CHEBI:37565"/>
    </ligand>
</feature>
<keyword evidence="4 12" id="KW-0479">Metal-binding</keyword>
<evidence type="ECO:0000256" key="5">
    <source>
        <dbReference type="ARBA" id="ARBA00022741"/>
    </source>
</evidence>
<feature type="binding site" evidence="12">
    <location>
        <begin position="266"/>
        <end position="268"/>
    </location>
    <ligand>
        <name>GTP</name>
        <dbReference type="ChEBI" id="CHEBI:37565"/>
    </ligand>
</feature>
<dbReference type="CDD" id="cd21117">
    <property type="entry name" value="Twitch_MoaA"/>
    <property type="match status" value="1"/>
</dbReference>
<keyword evidence="2 12" id="KW-0004">4Fe-4S</keyword>
<comment type="subunit">
    <text evidence="12">Monomer and homodimer.</text>
</comment>
<evidence type="ECO:0000259" key="13">
    <source>
        <dbReference type="PROSITE" id="PS51918"/>
    </source>
</evidence>
<dbReference type="Pfam" id="PF06463">
    <property type="entry name" value="Mob_synth_C"/>
    <property type="match status" value="1"/>
</dbReference>
<evidence type="ECO:0000313" key="15">
    <source>
        <dbReference type="EMBL" id="EIT70237.1"/>
    </source>
</evidence>
<dbReference type="HAMAP" id="MF_01225_B">
    <property type="entry name" value="MoaA_B"/>
    <property type="match status" value="1"/>
</dbReference>
<dbReference type="SMART" id="SM00729">
    <property type="entry name" value="Elp3"/>
    <property type="match status" value="1"/>
</dbReference>
<feature type="binding site" evidence="12">
    <location>
        <position position="278"/>
    </location>
    <ligand>
        <name>[4Fe-4S] cluster</name>
        <dbReference type="ChEBI" id="CHEBI:49883"/>
        <label>2</label>
        <note>4Fe-4S-substrate</note>
    </ligand>
</feature>
<feature type="binding site" evidence="12">
    <location>
        <position position="23"/>
    </location>
    <ligand>
        <name>GTP</name>
        <dbReference type="ChEBI" id="CHEBI:37565"/>
    </ligand>
</feature>
<feature type="binding site" evidence="12">
    <location>
        <position position="264"/>
    </location>
    <ligand>
        <name>[4Fe-4S] cluster</name>
        <dbReference type="ChEBI" id="CHEBI:49883"/>
        <label>2</label>
        <note>4Fe-4S-substrate</note>
    </ligand>
</feature>
<feature type="binding site" evidence="12">
    <location>
        <position position="130"/>
    </location>
    <ligand>
        <name>S-adenosyl-L-methionine</name>
        <dbReference type="ChEBI" id="CHEBI:59789"/>
    </ligand>
</feature>
<keyword evidence="10 12" id="KW-0456">Lyase</keyword>
<evidence type="ECO:0000256" key="8">
    <source>
        <dbReference type="ARBA" id="ARBA00023134"/>
    </source>
</evidence>
<proteinExistence type="inferred from homology"/>
<feature type="binding site" evidence="12">
    <location>
        <position position="165"/>
    </location>
    <ligand>
        <name>GTP</name>
        <dbReference type="ChEBI" id="CHEBI:37565"/>
    </ligand>
</feature>
<dbReference type="GO" id="GO:0061798">
    <property type="term" value="F:GTP 3',8'-cyclase activity"/>
    <property type="evidence" value="ECO:0007669"/>
    <property type="project" value="UniProtKB-UniRule"/>
</dbReference>
<dbReference type="SFLD" id="SFLDG01383">
    <property type="entry name" value="cyclic_pyranopterin_phosphate"/>
    <property type="match status" value="1"/>
</dbReference>
<feature type="binding site" evidence="12">
    <location>
        <position position="30"/>
    </location>
    <ligand>
        <name>[4Fe-4S] cluster</name>
        <dbReference type="ChEBI" id="CHEBI:49883"/>
        <label>1</label>
        <note>4Fe-4S-S-AdoMet</note>
    </ligand>
</feature>
<evidence type="ECO:0000256" key="6">
    <source>
        <dbReference type="ARBA" id="ARBA00023004"/>
    </source>
</evidence>
<comment type="caution">
    <text evidence="14">The sequence shown here is derived from an EMBL/GenBank/DDBJ whole genome shotgun (WGS) entry which is preliminary data.</text>
</comment>
<dbReference type="NCBIfam" id="TIGR02666">
    <property type="entry name" value="moaA"/>
    <property type="match status" value="1"/>
</dbReference>
<feature type="binding site" evidence="12">
    <location>
        <position position="77"/>
    </location>
    <ligand>
        <name>S-adenosyl-L-methionine</name>
        <dbReference type="ChEBI" id="CHEBI:59789"/>
    </ligand>
</feature>
<evidence type="ECO:0000256" key="10">
    <source>
        <dbReference type="ARBA" id="ARBA00023239"/>
    </source>
</evidence>
<gene>
    <name evidence="12" type="primary">moaA</name>
    <name evidence="14" type="ORF">WQQ_01870</name>
    <name evidence="15" type="ORF">WQQ_03740</name>
</gene>
<feature type="domain" description="Radical SAM core" evidence="13">
    <location>
        <begin position="14"/>
        <end position="239"/>
    </location>
</feature>
<feature type="binding site" evidence="12">
    <location>
        <position position="106"/>
    </location>
    <ligand>
        <name>GTP</name>
        <dbReference type="ChEBI" id="CHEBI:37565"/>
    </ligand>
</feature>
<keyword evidence="8 12" id="KW-0342">GTP-binding</keyword>
<dbReference type="OrthoDB" id="9763993at2"/>
<dbReference type="InterPro" id="IPR050105">
    <property type="entry name" value="MoCo_biosynth_MoaA/MoaC"/>
</dbReference>
<dbReference type="InterPro" id="IPR013785">
    <property type="entry name" value="Aldolase_TIM"/>
</dbReference>
<dbReference type="SFLD" id="SFLDG01386">
    <property type="entry name" value="main_SPASM_domain-containing"/>
    <property type="match status" value="1"/>
</dbReference>
<dbReference type="InterPro" id="IPR006638">
    <property type="entry name" value="Elp3/MiaA/NifB-like_rSAM"/>
</dbReference>
<dbReference type="InterPro" id="IPR058240">
    <property type="entry name" value="rSAM_sf"/>
</dbReference>
<comment type="catalytic activity">
    <reaction evidence="11 12">
        <text>GTP + AH2 + S-adenosyl-L-methionine = (8S)-3',8-cyclo-7,8-dihydroguanosine 5'-triphosphate + 5'-deoxyadenosine + L-methionine + A + H(+)</text>
        <dbReference type="Rhea" id="RHEA:49576"/>
        <dbReference type="ChEBI" id="CHEBI:13193"/>
        <dbReference type="ChEBI" id="CHEBI:15378"/>
        <dbReference type="ChEBI" id="CHEBI:17319"/>
        <dbReference type="ChEBI" id="CHEBI:17499"/>
        <dbReference type="ChEBI" id="CHEBI:37565"/>
        <dbReference type="ChEBI" id="CHEBI:57844"/>
        <dbReference type="ChEBI" id="CHEBI:59789"/>
        <dbReference type="ChEBI" id="CHEBI:131766"/>
        <dbReference type="EC" id="4.1.99.22"/>
    </reaction>
</comment>
<dbReference type="AlphaFoldDB" id="I8T7Y6"/>
<dbReference type="GO" id="GO:0005525">
    <property type="term" value="F:GTP binding"/>
    <property type="evidence" value="ECO:0007669"/>
    <property type="project" value="UniProtKB-UniRule"/>
</dbReference>
<dbReference type="GO" id="GO:0006777">
    <property type="term" value="P:Mo-molybdopterin cofactor biosynthetic process"/>
    <property type="evidence" value="ECO:0007669"/>
    <property type="project" value="UniProtKB-UniRule"/>
</dbReference>
<dbReference type="GO" id="GO:0046872">
    <property type="term" value="F:metal ion binding"/>
    <property type="evidence" value="ECO:0007669"/>
    <property type="project" value="UniProtKB-KW"/>
</dbReference>
<keyword evidence="3 12" id="KW-0949">S-adenosyl-L-methionine</keyword>
<dbReference type="Gene3D" id="3.20.20.70">
    <property type="entry name" value="Aldolase class I"/>
    <property type="match status" value="1"/>
</dbReference>
<evidence type="ECO:0000256" key="11">
    <source>
        <dbReference type="ARBA" id="ARBA00048697"/>
    </source>
</evidence>
<evidence type="ECO:0000256" key="3">
    <source>
        <dbReference type="ARBA" id="ARBA00022691"/>
    </source>
</evidence>
<dbReference type="GO" id="GO:0061799">
    <property type="term" value="F:cyclic pyranopterin monophosphate synthase activity"/>
    <property type="evidence" value="ECO:0007669"/>
    <property type="project" value="TreeGrafter"/>
</dbReference>
<dbReference type="InterPro" id="IPR000385">
    <property type="entry name" value="MoaA_NifB_PqqE_Fe-S-bd_CS"/>
</dbReference>
<dbReference type="STRING" id="1172194.WQQ_01870"/>
<feature type="binding site" evidence="12">
    <location>
        <position position="34"/>
    </location>
    <ligand>
        <name>[4Fe-4S] cluster</name>
        <dbReference type="ChEBI" id="CHEBI:49883"/>
        <label>1</label>
        <note>4Fe-4S-S-AdoMet</note>
    </ligand>
</feature>
<dbReference type="PANTHER" id="PTHR22960">
    <property type="entry name" value="MOLYBDOPTERIN COFACTOR SYNTHESIS PROTEIN A"/>
    <property type="match status" value="1"/>
</dbReference>
<keyword evidence="7 12" id="KW-0411">Iron-sulfur</keyword>
<dbReference type="PATRIC" id="fig|1172194.4.peg.177"/>
<accession>I8T7Y6</accession>
<dbReference type="CDD" id="cd01335">
    <property type="entry name" value="Radical_SAM"/>
    <property type="match status" value="1"/>
</dbReference>
<dbReference type="InterPro" id="IPR007197">
    <property type="entry name" value="rSAM"/>
</dbReference>
<sequence>MADGFRELRQLVDQHGRRKRKLRLSLTDRCNLRCAYCMPEHPQWLPRKELLTIEELAQMSRLFVQTLGITNIRLTGGEPTLRRGVDTLVGELQALRDSGLKRISMTSNATRLAELAQPLREAGLDDLNISIDARDPALFEKLTRGPLQPVLDGIAATRAAGIPFKLNAVVIRGYNDGEIEALAAWAFEQALELRFIEFMPLDNAQQWSRDRVVTEDEILARIGARFGRVEKLARGSDPATEYVIGGQHRLGIITTVSNPFCGSCDRVRLTATGELFPCLFSSQGTSLRELLGEGADDAAIAERIRTTVWKKESGFAAPRGYVERPITMHRLGG</sequence>
<keyword evidence="5 12" id="KW-0547">Nucleotide-binding</keyword>
<feature type="binding site" evidence="12">
    <location>
        <position position="37"/>
    </location>
    <ligand>
        <name>[4Fe-4S] cluster</name>
        <dbReference type="ChEBI" id="CHEBI:49883"/>
        <label>1</label>
        <note>4Fe-4S-S-AdoMet</note>
    </ligand>
</feature>
<comment type="function">
    <text evidence="12">Catalyzes the cyclization of GTP to (8S)-3',8-cyclo-7,8-dihydroguanosine 5'-triphosphate.</text>
</comment>
<evidence type="ECO:0000256" key="12">
    <source>
        <dbReference type="HAMAP-Rule" id="MF_01225"/>
    </source>
</evidence>
<keyword evidence="6 12" id="KW-0408">Iron</keyword>
<dbReference type="InterPro" id="IPR010505">
    <property type="entry name" value="MoaA_twitch"/>
</dbReference>